<reference evidence="1 3" key="2">
    <citation type="submission" date="2020-08" db="EMBL/GenBank/DDBJ databases">
        <title>Genomic Encyclopedia of Type Strains, Phase III (KMG-III): the genomes of soil and plant-associated and newly described type strains.</title>
        <authorList>
            <person name="Whitman W."/>
        </authorList>
    </citation>
    <scope>NUCLEOTIDE SEQUENCE [LARGE SCALE GENOMIC DNA]</scope>
    <source>
        <strain evidence="1 3">CECT 8088</strain>
    </source>
</reference>
<dbReference type="InterPro" id="IPR023214">
    <property type="entry name" value="HAD_sf"/>
</dbReference>
<evidence type="ECO:0000313" key="3">
    <source>
        <dbReference type="Proteomes" id="UP000557688"/>
    </source>
</evidence>
<dbReference type="Proteomes" id="UP000557688">
    <property type="component" value="Unassembled WGS sequence"/>
</dbReference>
<accession>A0A850NKJ3</accession>
<protein>
    <submittedName>
        <fullName evidence="2">HAD family phosphatase</fullName>
    </submittedName>
</protein>
<dbReference type="Proteomes" id="UP000565205">
    <property type="component" value="Unassembled WGS sequence"/>
</dbReference>
<proteinExistence type="predicted"/>
<comment type="caution">
    <text evidence="2">The sequence shown here is derived from an EMBL/GenBank/DDBJ whole genome shotgun (WGS) entry which is preliminary data.</text>
</comment>
<organism evidence="2 4">
    <name type="scientific">Endobacter medicaginis</name>
    <dbReference type="NCBI Taxonomy" id="1181271"/>
    <lineage>
        <taxon>Bacteria</taxon>
        <taxon>Pseudomonadati</taxon>
        <taxon>Pseudomonadota</taxon>
        <taxon>Alphaproteobacteria</taxon>
        <taxon>Acetobacterales</taxon>
        <taxon>Acetobacteraceae</taxon>
        <taxon>Endobacter</taxon>
    </lineage>
</organism>
<evidence type="ECO:0000313" key="1">
    <source>
        <dbReference type="EMBL" id="MBB3173590.1"/>
    </source>
</evidence>
<dbReference type="InterPro" id="IPR000150">
    <property type="entry name" value="Cof"/>
</dbReference>
<dbReference type="EMBL" id="JABXXQ010000008">
    <property type="protein sequence ID" value="NVN28999.1"/>
    <property type="molecule type" value="Genomic_DNA"/>
</dbReference>
<dbReference type="SFLD" id="SFLDG01140">
    <property type="entry name" value="C2.B:_Phosphomannomutase_and_P"/>
    <property type="match status" value="1"/>
</dbReference>
<dbReference type="SFLD" id="SFLDS00003">
    <property type="entry name" value="Haloacid_Dehalogenase"/>
    <property type="match status" value="1"/>
</dbReference>
<dbReference type="NCBIfam" id="TIGR00099">
    <property type="entry name" value="Cof-subfamily"/>
    <property type="match status" value="1"/>
</dbReference>
<sequence length="278" mass="30006">MSAPSPIRLLVSDIDGTLVTRDKRLTEGVLAAARALREAGIRLALVSARPAHGMDMLLEPLGIDTPRAGLNGGEILSPDGSLLESVFIEPEAAQAALDMLETHGIDAWIFGEGRWYIRNPQGGYVEHEQHAIRMTPTVVRDFTPFTTIAGKIMGSTTDYPKLERVAIEMDAALGDVLNAHRSQPYYLDITHPRANKGEAALTLARLLGVEPEEMACIGDMPNDIAMLKVAGLAIAMGNAEEAVQAHAHVVTRTNEEDGWAYAVREFVLPRAPANGEVV</sequence>
<dbReference type="PROSITE" id="PS01228">
    <property type="entry name" value="COF_1"/>
    <property type="match status" value="1"/>
</dbReference>
<evidence type="ECO:0000313" key="2">
    <source>
        <dbReference type="EMBL" id="NVN28999.1"/>
    </source>
</evidence>
<dbReference type="PANTHER" id="PTHR10000">
    <property type="entry name" value="PHOSPHOSERINE PHOSPHATASE"/>
    <property type="match status" value="1"/>
</dbReference>
<dbReference type="GO" id="GO:0016791">
    <property type="term" value="F:phosphatase activity"/>
    <property type="evidence" value="ECO:0007669"/>
    <property type="project" value="TreeGrafter"/>
</dbReference>
<dbReference type="InterPro" id="IPR036412">
    <property type="entry name" value="HAD-like_sf"/>
</dbReference>
<evidence type="ECO:0000313" key="4">
    <source>
        <dbReference type="Proteomes" id="UP000565205"/>
    </source>
</evidence>
<gene>
    <name evidence="1" type="ORF">FHR90_001413</name>
    <name evidence="2" type="ORF">HUK83_01370</name>
</gene>
<dbReference type="PANTHER" id="PTHR10000:SF8">
    <property type="entry name" value="HAD SUPERFAMILY HYDROLASE-LIKE, TYPE 3"/>
    <property type="match status" value="1"/>
</dbReference>
<dbReference type="InterPro" id="IPR006379">
    <property type="entry name" value="HAD-SF_hydro_IIB"/>
</dbReference>
<dbReference type="CDD" id="cd07516">
    <property type="entry name" value="HAD_Pase"/>
    <property type="match status" value="1"/>
</dbReference>
<reference evidence="2 4" key="1">
    <citation type="submission" date="2020-06" db="EMBL/GenBank/DDBJ databases">
        <title>Description of novel acetic acid bacteria.</title>
        <authorList>
            <person name="Sombolestani A."/>
        </authorList>
    </citation>
    <scope>NUCLEOTIDE SEQUENCE [LARGE SCALE GENOMIC DNA]</scope>
    <source>
        <strain evidence="2 4">LMG 26838</strain>
    </source>
</reference>
<dbReference type="Gene3D" id="3.30.1240.10">
    <property type="match status" value="1"/>
</dbReference>
<dbReference type="GO" id="GO:0005829">
    <property type="term" value="C:cytosol"/>
    <property type="evidence" value="ECO:0007669"/>
    <property type="project" value="TreeGrafter"/>
</dbReference>
<dbReference type="Gene3D" id="3.40.50.1000">
    <property type="entry name" value="HAD superfamily/HAD-like"/>
    <property type="match status" value="1"/>
</dbReference>
<dbReference type="SUPFAM" id="SSF56784">
    <property type="entry name" value="HAD-like"/>
    <property type="match status" value="1"/>
</dbReference>
<name>A0A850NKJ3_9PROT</name>
<dbReference type="GO" id="GO:0000287">
    <property type="term" value="F:magnesium ion binding"/>
    <property type="evidence" value="ECO:0007669"/>
    <property type="project" value="TreeGrafter"/>
</dbReference>
<dbReference type="AlphaFoldDB" id="A0A850NKJ3"/>
<dbReference type="EMBL" id="JACHXV010000004">
    <property type="protein sequence ID" value="MBB3173590.1"/>
    <property type="molecule type" value="Genomic_DNA"/>
</dbReference>
<dbReference type="Pfam" id="PF08282">
    <property type="entry name" value="Hydrolase_3"/>
    <property type="match status" value="1"/>
</dbReference>
<keyword evidence="3" id="KW-1185">Reference proteome</keyword>
<dbReference type="NCBIfam" id="TIGR01484">
    <property type="entry name" value="HAD-SF-IIB"/>
    <property type="match status" value="1"/>
</dbReference>
<dbReference type="RefSeq" id="WP_176621733.1">
    <property type="nucleotide sequence ID" value="NZ_JABXXQ010000008.1"/>
</dbReference>